<sequence length="158" mass="18165">MKLRKSSMFLRKTRALKKRKKQKLNLKMKSLLQVAVKGMQEVLLTLEEDGVDLATTLKITYYYRRGKKLDYIYDYTLPTPFELKEFEQSQRLLVVVVSPVFLSTLDNGTVERTLGEIPSTGPVLYVMLSPTVLSLKHYAGRQRLGRHNLGLETTEVVD</sequence>
<gene>
    <name evidence="1" type="ORF">ERUC_LOCUS2132</name>
</gene>
<evidence type="ECO:0000313" key="2">
    <source>
        <dbReference type="Proteomes" id="UP001642260"/>
    </source>
</evidence>
<dbReference type="PANTHER" id="PTHR22753:SF36">
    <property type="entry name" value="ESTERASE_LIPASE_THIOESTERASE FAMILY PROTEIN"/>
    <property type="match status" value="1"/>
</dbReference>
<proteinExistence type="predicted"/>
<evidence type="ECO:0000313" key="1">
    <source>
        <dbReference type="EMBL" id="CAH8297164.1"/>
    </source>
</evidence>
<reference evidence="1 2" key="1">
    <citation type="submission" date="2022-03" db="EMBL/GenBank/DDBJ databases">
        <authorList>
            <person name="Macdonald S."/>
            <person name="Ahmed S."/>
            <person name="Newling K."/>
        </authorList>
    </citation>
    <scope>NUCLEOTIDE SEQUENCE [LARGE SCALE GENOMIC DNA]</scope>
</reference>
<name>A0ABC8IS52_ERUVS</name>
<keyword evidence="2" id="KW-1185">Reference proteome</keyword>
<accession>A0ABC8IS52</accession>
<comment type="caution">
    <text evidence="1">The sequence shown here is derived from an EMBL/GenBank/DDBJ whole genome shotgun (WGS) entry which is preliminary data.</text>
</comment>
<dbReference type="AlphaFoldDB" id="A0ABC8IS52"/>
<organism evidence="1 2">
    <name type="scientific">Eruca vesicaria subsp. sativa</name>
    <name type="common">Garden rocket</name>
    <name type="synonym">Eruca sativa</name>
    <dbReference type="NCBI Taxonomy" id="29727"/>
    <lineage>
        <taxon>Eukaryota</taxon>
        <taxon>Viridiplantae</taxon>
        <taxon>Streptophyta</taxon>
        <taxon>Embryophyta</taxon>
        <taxon>Tracheophyta</taxon>
        <taxon>Spermatophyta</taxon>
        <taxon>Magnoliopsida</taxon>
        <taxon>eudicotyledons</taxon>
        <taxon>Gunneridae</taxon>
        <taxon>Pentapetalae</taxon>
        <taxon>rosids</taxon>
        <taxon>malvids</taxon>
        <taxon>Brassicales</taxon>
        <taxon>Brassicaceae</taxon>
        <taxon>Brassiceae</taxon>
        <taxon>Eruca</taxon>
    </lineage>
</organism>
<dbReference type="PANTHER" id="PTHR22753">
    <property type="entry name" value="TRANSMEMBRANE PROTEIN 68"/>
    <property type="match status" value="1"/>
</dbReference>
<protein>
    <submittedName>
        <fullName evidence="1">Uncharacterized protein</fullName>
    </submittedName>
</protein>
<dbReference type="EMBL" id="CAKOAT010051266">
    <property type="protein sequence ID" value="CAH8297164.1"/>
    <property type="molecule type" value="Genomic_DNA"/>
</dbReference>
<dbReference type="Proteomes" id="UP001642260">
    <property type="component" value="Unassembled WGS sequence"/>
</dbReference>